<keyword evidence="3" id="KW-0150">Chloroplast</keyword>
<gene>
    <name evidence="10" type="ORF">DCAR_0104121</name>
</gene>
<keyword evidence="4" id="KW-0934">Plastid</keyword>
<organism evidence="10 11">
    <name type="scientific">Daucus carota subsp. sativus</name>
    <name type="common">Carrot</name>
    <dbReference type="NCBI Taxonomy" id="79200"/>
    <lineage>
        <taxon>Eukaryota</taxon>
        <taxon>Viridiplantae</taxon>
        <taxon>Streptophyta</taxon>
        <taxon>Embryophyta</taxon>
        <taxon>Tracheophyta</taxon>
        <taxon>Spermatophyta</taxon>
        <taxon>Magnoliopsida</taxon>
        <taxon>eudicotyledons</taxon>
        <taxon>Gunneridae</taxon>
        <taxon>Pentapetalae</taxon>
        <taxon>asterids</taxon>
        <taxon>campanulids</taxon>
        <taxon>Apiales</taxon>
        <taxon>Apiaceae</taxon>
        <taxon>Apioideae</taxon>
        <taxon>Scandiceae</taxon>
        <taxon>Daucinae</taxon>
        <taxon>Daucus</taxon>
        <taxon>Daucus sect. Daucus</taxon>
    </lineage>
</organism>
<dbReference type="Pfam" id="PF01764">
    <property type="entry name" value="Lipase_3"/>
    <property type="match status" value="1"/>
</dbReference>
<dbReference type="FunFam" id="3.40.50.1820:FF:000065">
    <property type="entry name" value="Phospholipase A1-II 3"/>
    <property type="match status" value="1"/>
</dbReference>
<dbReference type="KEGG" id="dcr:108203869"/>
<dbReference type="AlphaFoldDB" id="A0AAF0W7W9"/>
<evidence type="ECO:0000313" key="10">
    <source>
        <dbReference type="EMBL" id="WOG84935.1"/>
    </source>
</evidence>
<evidence type="ECO:0000259" key="9">
    <source>
        <dbReference type="Pfam" id="PF01764"/>
    </source>
</evidence>
<evidence type="ECO:0000313" key="11">
    <source>
        <dbReference type="Proteomes" id="UP000077755"/>
    </source>
</evidence>
<dbReference type="GO" id="GO:0016042">
    <property type="term" value="P:lipid catabolic process"/>
    <property type="evidence" value="ECO:0007669"/>
    <property type="project" value="UniProtKB-KW"/>
</dbReference>
<keyword evidence="5" id="KW-0378">Hydrolase</keyword>
<dbReference type="EMBL" id="CP093343">
    <property type="protein sequence ID" value="WOG84935.1"/>
    <property type="molecule type" value="Genomic_DNA"/>
</dbReference>
<keyword evidence="6" id="KW-0809">Transit peptide</keyword>
<feature type="domain" description="Fungal lipase-type" evidence="9">
    <location>
        <begin position="213"/>
        <end position="359"/>
    </location>
</feature>
<dbReference type="InterPro" id="IPR029058">
    <property type="entry name" value="AB_hydrolase_fold"/>
</dbReference>
<protein>
    <recommendedName>
        <fullName evidence="9">Fungal lipase-type domain-containing protein</fullName>
    </recommendedName>
</protein>
<dbReference type="Gene3D" id="3.40.50.1820">
    <property type="entry name" value="alpha/beta hydrolase"/>
    <property type="match status" value="1"/>
</dbReference>
<evidence type="ECO:0000256" key="1">
    <source>
        <dbReference type="ARBA" id="ARBA00004229"/>
    </source>
</evidence>
<dbReference type="GO" id="GO:0008970">
    <property type="term" value="F:phospholipase A1 activity"/>
    <property type="evidence" value="ECO:0007669"/>
    <property type="project" value="UniProtKB-ARBA"/>
</dbReference>
<dbReference type="GO" id="GO:0047714">
    <property type="term" value="F:galactolipase activity"/>
    <property type="evidence" value="ECO:0007669"/>
    <property type="project" value="UniProtKB-ARBA"/>
</dbReference>
<dbReference type="Proteomes" id="UP000077755">
    <property type="component" value="Chromosome 1"/>
</dbReference>
<evidence type="ECO:0000256" key="2">
    <source>
        <dbReference type="ARBA" id="ARBA00010701"/>
    </source>
</evidence>
<evidence type="ECO:0000256" key="4">
    <source>
        <dbReference type="ARBA" id="ARBA00022640"/>
    </source>
</evidence>
<dbReference type="PANTHER" id="PTHR31403">
    <property type="entry name" value="PHOSPHOLIPASE A1-IBETA2, CHLOROPLASTIC"/>
    <property type="match status" value="1"/>
</dbReference>
<name>A0AAF0W7W9_DAUCS</name>
<dbReference type="GO" id="GO:0009507">
    <property type="term" value="C:chloroplast"/>
    <property type="evidence" value="ECO:0007669"/>
    <property type="project" value="UniProtKB-SubCell"/>
</dbReference>
<keyword evidence="11" id="KW-1185">Reference proteome</keyword>
<dbReference type="SUPFAM" id="SSF53474">
    <property type="entry name" value="alpha/beta-Hydrolases"/>
    <property type="match status" value="1"/>
</dbReference>
<proteinExistence type="inferred from homology"/>
<keyword evidence="8" id="KW-0443">Lipid metabolism</keyword>
<evidence type="ECO:0000256" key="8">
    <source>
        <dbReference type="ARBA" id="ARBA00023098"/>
    </source>
</evidence>
<keyword evidence="7" id="KW-0442">Lipid degradation</keyword>
<reference evidence="10" key="1">
    <citation type="journal article" date="2016" name="Nat. Genet.">
        <title>A high-quality carrot genome assembly provides new insights into carotenoid accumulation and asterid genome evolution.</title>
        <authorList>
            <person name="Iorizzo M."/>
            <person name="Ellison S."/>
            <person name="Senalik D."/>
            <person name="Zeng P."/>
            <person name="Satapoomin P."/>
            <person name="Huang J."/>
            <person name="Bowman M."/>
            <person name="Iovene M."/>
            <person name="Sanseverino W."/>
            <person name="Cavagnaro P."/>
            <person name="Yildiz M."/>
            <person name="Macko-Podgorni A."/>
            <person name="Moranska E."/>
            <person name="Grzebelus E."/>
            <person name="Grzebelus D."/>
            <person name="Ashrafi H."/>
            <person name="Zheng Z."/>
            <person name="Cheng S."/>
            <person name="Spooner D."/>
            <person name="Van Deynze A."/>
            <person name="Simon P."/>
        </authorList>
    </citation>
    <scope>NUCLEOTIDE SEQUENCE</scope>
    <source>
        <tissue evidence="10">Leaf</tissue>
    </source>
</reference>
<dbReference type="PANTHER" id="PTHR31403:SF11">
    <property type="entry name" value="OS12G0614500 PROTEIN"/>
    <property type="match status" value="1"/>
</dbReference>
<comment type="subcellular location">
    <subcellularLocation>
        <location evidence="1">Plastid</location>
        <location evidence="1">Chloroplast</location>
    </subcellularLocation>
</comment>
<dbReference type="InterPro" id="IPR002921">
    <property type="entry name" value="Fungal_lipase-type"/>
</dbReference>
<evidence type="ECO:0000256" key="6">
    <source>
        <dbReference type="ARBA" id="ARBA00022946"/>
    </source>
</evidence>
<evidence type="ECO:0000256" key="7">
    <source>
        <dbReference type="ARBA" id="ARBA00022963"/>
    </source>
</evidence>
<comment type="similarity">
    <text evidence="2">Belongs to the AB hydrolase superfamily. Lipase family.</text>
</comment>
<reference evidence="10" key="2">
    <citation type="submission" date="2022-03" db="EMBL/GenBank/DDBJ databases">
        <title>Draft title - Genomic analysis of global carrot germplasm unveils the trajectory of domestication and the origin of high carotenoid orange carrot.</title>
        <authorList>
            <person name="Iorizzo M."/>
            <person name="Ellison S."/>
            <person name="Senalik D."/>
            <person name="Macko-Podgorni A."/>
            <person name="Grzebelus D."/>
            <person name="Bostan H."/>
            <person name="Rolling W."/>
            <person name="Curaba J."/>
            <person name="Simon P."/>
        </authorList>
    </citation>
    <scope>NUCLEOTIDE SEQUENCE</scope>
    <source>
        <tissue evidence="10">Leaf</tissue>
    </source>
</reference>
<accession>A0AAF0W7W9</accession>
<evidence type="ECO:0000256" key="3">
    <source>
        <dbReference type="ARBA" id="ARBA00022528"/>
    </source>
</evidence>
<sequence length="501" mass="57249">MAATMNICHHNFPLSNDYQTANRGPRSRVRAFQEATQEAQKPSKMTTRLAESVSHMLHLHIEKPKPKSLRTMINSHDKPILSPKEDISDKWRQIQGSSGWGDLLDPLHPCLRREILKYGEFAQATYDAFDFDSFSEYCGSCRFSRNNLLNKLGLHYHNYNVSKYIYAMSHVDVPQWLKKSHVMDSWSRDSNWMGYVAVSDDKESRRIGRRDIVVAWRGTVAPTEWYEDLQRKLEPIGAGEAKVEHGFLSIYKAKNEYTRYNKSSASEQVITELKRLVKLYKERGEEVSITVTGHSLGGALAVLNAYETATLVPNVPITVVSFGAPRVGNIAFRDELHQKGVKTLRIVVKQDFVPRMPGIVLNESLQKFDDITGTLEWVYAHVGAELKLDVRASPYLKRGFNVLGYHSLETYLHLVDGFVSTESSFRTEARRDVALVNKACDMLVEELRIPHFWYQMANKGLVCNDHGRWVKPERDPEDVPSPTSEGQYNVFHHLESNYQGA</sequence>
<dbReference type="CDD" id="cd00519">
    <property type="entry name" value="Lipase_3"/>
    <property type="match status" value="1"/>
</dbReference>
<evidence type="ECO:0000256" key="5">
    <source>
        <dbReference type="ARBA" id="ARBA00022801"/>
    </source>
</evidence>